<reference evidence="2 3" key="1">
    <citation type="journal article" date="2012" name="Stand. Genomic Sci.">
        <title>Complete genome sequence of the melanogenic marine bacterium Marinomonas mediterranea type strain (MMB-1(T)).</title>
        <authorList>
            <person name="Lucas-Elio P."/>
            <person name="Goodwin L."/>
            <person name="Woyke T."/>
            <person name="Pitluck S."/>
            <person name="Nolan M."/>
            <person name="Kyrpides N.C."/>
            <person name="Detter J.C."/>
            <person name="Copeland A."/>
            <person name="Teshima H."/>
            <person name="Bruce D."/>
            <person name="Detter C."/>
            <person name="Tapia R."/>
            <person name="Han S."/>
            <person name="Land M.L."/>
            <person name="Ivanova N."/>
            <person name="Mikhailova N."/>
            <person name="Johnston A.W."/>
            <person name="Sanchez-Amat A."/>
        </authorList>
    </citation>
    <scope>NUCLEOTIDE SEQUENCE [LARGE SCALE GENOMIC DNA]</scope>
    <source>
        <strain evidence="3">ATCC 700492 / JCM 21426 / NBRC 103028 / MMB-1</strain>
    </source>
</reference>
<dbReference type="AlphaFoldDB" id="F2JTM6"/>
<protein>
    <submittedName>
        <fullName evidence="2">Cupin 2 conserved barrel domain protein</fullName>
    </submittedName>
</protein>
<evidence type="ECO:0000259" key="1">
    <source>
        <dbReference type="Pfam" id="PF07883"/>
    </source>
</evidence>
<dbReference type="Gene3D" id="2.60.120.10">
    <property type="entry name" value="Jelly Rolls"/>
    <property type="match status" value="1"/>
</dbReference>
<evidence type="ECO:0000313" key="2">
    <source>
        <dbReference type="EMBL" id="ADZ92646.1"/>
    </source>
</evidence>
<dbReference type="eggNOG" id="COG1917">
    <property type="taxonomic scope" value="Bacteria"/>
</dbReference>
<dbReference type="SUPFAM" id="SSF51182">
    <property type="entry name" value="RmlC-like cupins"/>
    <property type="match status" value="1"/>
</dbReference>
<dbReference type="RefSeq" id="WP_013662548.1">
    <property type="nucleotide sequence ID" value="NC_015276.1"/>
</dbReference>
<dbReference type="STRING" id="717774.Marme_3430"/>
<dbReference type="HOGENOM" id="CLU_147397_0_0_6"/>
<dbReference type="Pfam" id="PF07883">
    <property type="entry name" value="Cupin_2"/>
    <property type="match status" value="1"/>
</dbReference>
<name>F2JTM6_MARM1</name>
<dbReference type="Proteomes" id="UP000001062">
    <property type="component" value="Chromosome"/>
</dbReference>
<feature type="domain" description="Cupin type-2" evidence="1">
    <location>
        <begin position="46"/>
        <end position="101"/>
    </location>
</feature>
<dbReference type="PATRIC" id="fig|717774.3.peg.3532"/>
<dbReference type="OrthoDB" id="9798585at2"/>
<dbReference type="InterPro" id="IPR011051">
    <property type="entry name" value="RmlC_Cupin_sf"/>
</dbReference>
<evidence type="ECO:0000313" key="3">
    <source>
        <dbReference type="Proteomes" id="UP000001062"/>
    </source>
</evidence>
<dbReference type="InterPro" id="IPR014710">
    <property type="entry name" value="RmlC-like_jellyroll"/>
</dbReference>
<proteinExistence type="predicted"/>
<accession>F2JTM6</accession>
<dbReference type="CDD" id="cd06981">
    <property type="entry name" value="cupin_reut_a1446"/>
    <property type="match status" value="1"/>
</dbReference>
<sequence length="104" mass="11655">MNNVFSDIPKSIPDEIFEDILSTGNIRIERIVSDGHSSPDVGWYDQSEHEWVLVLKGQGVIEFEAGRICTLSEGDFINIEAGTKHKVLSTSPDEVTIWLAIFYS</sequence>
<dbReference type="EMBL" id="CP002583">
    <property type="protein sequence ID" value="ADZ92646.1"/>
    <property type="molecule type" value="Genomic_DNA"/>
</dbReference>
<dbReference type="InterPro" id="IPR013096">
    <property type="entry name" value="Cupin_2"/>
</dbReference>
<dbReference type="KEGG" id="mme:Marme_3430"/>
<organism evidence="2 3">
    <name type="scientific">Marinomonas mediterranea (strain ATCC 700492 / JCM 21426 / NBRC 103028 / MMB-1)</name>
    <dbReference type="NCBI Taxonomy" id="717774"/>
    <lineage>
        <taxon>Bacteria</taxon>
        <taxon>Pseudomonadati</taxon>
        <taxon>Pseudomonadota</taxon>
        <taxon>Gammaproteobacteria</taxon>
        <taxon>Oceanospirillales</taxon>
        <taxon>Oceanospirillaceae</taxon>
        <taxon>Marinomonas</taxon>
    </lineage>
</organism>
<keyword evidence="3" id="KW-1185">Reference proteome</keyword>
<gene>
    <name evidence="2" type="ordered locus">Marme_3430</name>
</gene>